<evidence type="ECO:0000256" key="7">
    <source>
        <dbReference type="SAM" id="Phobius"/>
    </source>
</evidence>
<name>W9CBD9_SCLBF</name>
<dbReference type="GO" id="GO:0016020">
    <property type="term" value="C:membrane"/>
    <property type="evidence" value="ECO:0007669"/>
    <property type="project" value="UniProtKB-SubCell"/>
</dbReference>
<feature type="transmembrane region" description="Helical" evidence="7">
    <location>
        <begin position="132"/>
        <end position="155"/>
    </location>
</feature>
<feature type="transmembrane region" description="Helical" evidence="7">
    <location>
        <begin position="53"/>
        <end position="80"/>
    </location>
</feature>
<feature type="domain" description="Rhodopsin" evidence="8">
    <location>
        <begin position="71"/>
        <end position="313"/>
    </location>
</feature>
<dbReference type="Proteomes" id="UP000019487">
    <property type="component" value="Unassembled WGS sequence"/>
</dbReference>
<gene>
    <name evidence="9" type="ORF">SBOR_6445</name>
</gene>
<evidence type="ECO:0000313" key="9">
    <source>
        <dbReference type="EMBL" id="ESZ93166.1"/>
    </source>
</evidence>
<dbReference type="STRING" id="1432307.W9CBD9"/>
<proteinExistence type="inferred from homology"/>
<dbReference type="AlphaFoldDB" id="W9CBD9"/>
<comment type="subcellular location">
    <subcellularLocation>
        <location evidence="1">Membrane</location>
        <topology evidence="1">Multi-pass membrane protein</topology>
    </subcellularLocation>
</comment>
<evidence type="ECO:0000259" key="8">
    <source>
        <dbReference type="Pfam" id="PF20684"/>
    </source>
</evidence>
<feature type="region of interest" description="Disordered" evidence="6">
    <location>
        <begin position="343"/>
        <end position="392"/>
    </location>
</feature>
<evidence type="ECO:0000256" key="2">
    <source>
        <dbReference type="ARBA" id="ARBA00022692"/>
    </source>
</evidence>
<dbReference type="InterPro" id="IPR052337">
    <property type="entry name" value="SAT4-like"/>
</dbReference>
<comment type="similarity">
    <text evidence="5">Belongs to the SAT4 family.</text>
</comment>
<dbReference type="OrthoDB" id="444631at2759"/>
<organism evidence="9 10">
    <name type="scientific">Sclerotinia borealis (strain F-4128)</name>
    <dbReference type="NCBI Taxonomy" id="1432307"/>
    <lineage>
        <taxon>Eukaryota</taxon>
        <taxon>Fungi</taxon>
        <taxon>Dikarya</taxon>
        <taxon>Ascomycota</taxon>
        <taxon>Pezizomycotina</taxon>
        <taxon>Leotiomycetes</taxon>
        <taxon>Helotiales</taxon>
        <taxon>Sclerotiniaceae</taxon>
        <taxon>Sclerotinia</taxon>
    </lineage>
</organism>
<dbReference type="Pfam" id="PF20684">
    <property type="entry name" value="Fung_rhodopsin"/>
    <property type="match status" value="1"/>
</dbReference>
<dbReference type="EMBL" id="AYSA01000337">
    <property type="protein sequence ID" value="ESZ93166.1"/>
    <property type="molecule type" value="Genomic_DNA"/>
</dbReference>
<accession>W9CBD9</accession>
<dbReference type="InterPro" id="IPR049326">
    <property type="entry name" value="Rhodopsin_dom_fungi"/>
</dbReference>
<reference evidence="9 10" key="1">
    <citation type="journal article" date="2014" name="Genome Announc.">
        <title>Draft genome sequence of Sclerotinia borealis, a psychrophilic plant pathogenic fungus.</title>
        <authorList>
            <person name="Mardanov A.V."/>
            <person name="Beletsky A.V."/>
            <person name="Kadnikov V.V."/>
            <person name="Ignatov A.N."/>
            <person name="Ravin N.V."/>
        </authorList>
    </citation>
    <scope>NUCLEOTIDE SEQUENCE [LARGE SCALE GENOMIC DNA]</scope>
    <source>
        <strain evidence="10">F-4157</strain>
    </source>
</reference>
<keyword evidence="10" id="KW-1185">Reference proteome</keyword>
<evidence type="ECO:0000256" key="4">
    <source>
        <dbReference type="ARBA" id="ARBA00023136"/>
    </source>
</evidence>
<feature type="transmembrane region" description="Helical" evidence="7">
    <location>
        <begin position="92"/>
        <end position="112"/>
    </location>
</feature>
<evidence type="ECO:0000256" key="1">
    <source>
        <dbReference type="ARBA" id="ARBA00004141"/>
    </source>
</evidence>
<feature type="compositionally biased region" description="Basic and acidic residues" evidence="6">
    <location>
        <begin position="418"/>
        <end position="428"/>
    </location>
</feature>
<dbReference type="PANTHER" id="PTHR33048">
    <property type="entry name" value="PTH11-LIKE INTEGRAL MEMBRANE PROTEIN (AFU_ORTHOLOGUE AFUA_5G11245)"/>
    <property type="match status" value="1"/>
</dbReference>
<keyword evidence="4 7" id="KW-0472">Membrane</keyword>
<evidence type="ECO:0000256" key="3">
    <source>
        <dbReference type="ARBA" id="ARBA00022989"/>
    </source>
</evidence>
<sequence>MLISRADHSQNISPVEGQALANLPYSVLATIPALQPPPGEVSNFTNPASTRHILIIASCIGIFVMLLCTTIRVWTVLFIVRKLAWSDLTYSFAILAATSAFVVSIFTVTGAAQVGHHQWDAPLSLIFTKRNIVPTALSSVFTPIALGLIKITIFLTYIEIFSNMPWVYISCYVGAAITGLFYLGMALASFILGFPHGSETWVSHIFSRNGFRSNITSVPTASVGLAIDIYLFVVPLIAVSGLKMQRKKKVGVGLIFTTGVLAIIASIFSIYYRRNLYRNGDVVWNLVPLFSVTIIEVFIGLIVACTWHFSKFLRTYESKFARVGHSVARLVCGCGGLLGGRTKYGRRSGGKASESSEGSGHGSAIAMAPCVSDEKDRGSSRGRNLYPDLDFTENRGTVVGGSVWERTMLGSMPEEDVEGGRRDVMGSK</sequence>
<feature type="transmembrane region" description="Helical" evidence="7">
    <location>
        <begin position="215"/>
        <end position="238"/>
    </location>
</feature>
<feature type="compositionally biased region" description="Low complexity" evidence="6">
    <location>
        <begin position="350"/>
        <end position="364"/>
    </location>
</feature>
<feature type="transmembrane region" description="Helical" evidence="7">
    <location>
        <begin position="284"/>
        <end position="309"/>
    </location>
</feature>
<keyword evidence="3 7" id="KW-1133">Transmembrane helix</keyword>
<dbReference type="PANTHER" id="PTHR33048:SF158">
    <property type="entry name" value="MEMBRANE PROTEIN PTH11-LIKE, PUTATIVE-RELATED"/>
    <property type="match status" value="1"/>
</dbReference>
<feature type="region of interest" description="Disordered" evidence="6">
    <location>
        <begin position="407"/>
        <end position="428"/>
    </location>
</feature>
<protein>
    <recommendedName>
        <fullName evidence="8">Rhodopsin domain-containing protein</fullName>
    </recommendedName>
</protein>
<comment type="caution">
    <text evidence="9">The sequence shown here is derived from an EMBL/GenBank/DDBJ whole genome shotgun (WGS) entry which is preliminary data.</text>
</comment>
<evidence type="ECO:0000256" key="6">
    <source>
        <dbReference type="SAM" id="MobiDB-lite"/>
    </source>
</evidence>
<evidence type="ECO:0000313" key="10">
    <source>
        <dbReference type="Proteomes" id="UP000019487"/>
    </source>
</evidence>
<feature type="transmembrane region" description="Helical" evidence="7">
    <location>
        <begin position="250"/>
        <end position="272"/>
    </location>
</feature>
<feature type="transmembrane region" description="Helical" evidence="7">
    <location>
        <begin position="167"/>
        <end position="195"/>
    </location>
</feature>
<evidence type="ECO:0000256" key="5">
    <source>
        <dbReference type="ARBA" id="ARBA00038359"/>
    </source>
</evidence>
<keyword evidence="2 7" id="KW-0812">Transmembrane</keyword>
<dbReference type="HOGENOM" id="CLU_028200_0_1_1"/>